<evidence type="ECO:0000313" key="2">
    <source>
        <dbReference type="Proteomes" id="UP000606008"/>
    </source>
</evidence>
<dbReference type="InterPro" id="IPR011250">
    <property type="entry name" value="OMP/PagP_B-barrel"/>
</dbReference>
<dbReference type="Proteomes" id="UP000606008">
    <property type="component" value="Unassembled WGS sequence"/>
</dbReference>
<sequence>MTGVLARSWVSIAPAYWLNATKTSYQVDVLNPNGSRTLIPADIRSTVSSVGLTARYHVTPKWDVSVGALYYRNTARIANWQGPGDPSPFTSEGWQVPVLVNYWLTDRRLSPYFSAGVIFAKSKTFTADHLWTEGVVGAGVDYRFNSRLSLLIQPTASYSFYKPAVNPASQTLNYKAYSFGAQTQLIWRL</sequence>
<protein>
    <submittedName>
        <fullName evidence="1">Porin family protein</fullName>
    </submittedName>
</protein>
<dbReference type="SUPFAM" id="SSF56925">
    <property type="entry name" value="OMPA-like"/>
    <property type="match status" value="1"/>
</dbReference>
<dbReference type="Gene3D" id="2.40.160.20">
    <property type="match status" value="1"/>
</dbReference>
<keyword evidence="2" id="KW-1185">Reference proteome</keyword>
<dbReference type="EMBL" id="WAEL01000005">
    <property type="protein sequence ID" value="NID11345.1"/>
    <property type="molecule type" value="Genomic_DNA"/>
</dbReference>
<organism evidence="1 2">
    <name type="scientific">Fibrivirga algicola</name>
    <dbReference type="NCBI Taxonomy" id="2950420"/>
    <lineage>
        <taxon>Bacteria</taxon>
        <taxon>Pseudomonadati</taxon>
        <taxon>Bacteroidota</taxon>
        <taxon>Cytophagia</taxon>
        <taxon>Cytophagales</taxon>
        <taxon>Spirosomataceae</taxon>
        <taxon>Fibrivirga</taxon>
    </lineage>
</organism>
<gene>
    <name evidence="1" type="ORF">F7231_14310</name>
</gene>
<proteinExistence type="predicted"/>
<reference evidence="2" key="2">
    <citation type="submission" date="2023-07" db="EMBL/GenBank/DDBJ databases">
        <authorList>
            <person name="Jung D.-H."/>
        </authorList>
    </citation>
    <scope>NUCLEOTIDE SEQUENCE [LARGE SCALE GENOMIC DNA]</scope>
    <source>
        <strain evidence="2">JA-25</strain>
    </source>
</reference>
<evidence type="ECO:0000313" key="1">
    <source>
        <dbReference type="EMBL" id="NID11345.1"/>
    </source>
</evidence>
<comment type="caution">
    <text evidence="1">The sequence shown here is derived from an EMBL/GenBank/DDBJ whole genome shotgun (WGS) entry which is preliminary data.</text>
</comment>
<reference evidence="2" key="1">
    <citation type="submission" date="2019-09" db="EMBL/GenBank/DDBJ databases">
        <authorList>
            <person name="Jung D.-H."/>
        </authorList>
    </citation>
    <scope>NUCLEOTIDE SEQUENCE [LARGE SCALE GENOMIC DNA]</scope>
    <source>
        <strain evidence="2">JA-25</strain>
    </source>
</reference>
<accession>A0ABX0QG29</accession>
<name>A0ABX0QG29_9BACT</name>